<dbReference type="EMBL" id="HG994357">
    <property type="protein sequence ID" value="CAF2123688.1"/>
    <property type="molecule type" value="Genomic_DNA"/>
</dbReference>
<reference evidence="1" key="1">
    <citation type="submission" date="2021-01" db="EMBL/GenBank/DDBJ databases">
        <authorList>
            <consortium name="Genoscope - CEA"/>
            <person name="William W."/>
        </authorList>
    </citation>
    <scope>NUCLEOTIDE SEQUENCE</scope>
</reference>
<gene>
    <name evidence="1" type="ORF">DARMORV10_A03P23580.1</name>
</gene>
<protein>
    <submittedName>
        <fullName evidence="1">(rape) hypothetical protein</fullName>
    </submittedName>
</protein>
<evidence type="ECO:0000313" key="1">
    <source>
        <dbReference type="EMBL" id="CAF2123688.1"/>
    </source>
</evidence>
<dbReference type="Proteomes" id="UP001295469">
    <property type="component" value="Chromosome A03"/>
</dbReference>
<dbReference type="AlphaFoldDB" id="A0A816VFL0"/>
<accession>A0A816VFL0</accession>
<proteinExistence type="predicted"/>
<sequence length="52" mass="6105">MKKLLNLRRRGILHYSINVNIIDMTGVILVLCRQCWWYQSITVDMQTVAEPA</sequence>
<organism evidence="1">
    <name type="scientific">Brassica napus</name>
    <name type="common">Rape</name>
    <dbReference type="NCBI Taxonomy" id="3708"/>
    <lineage>
        <taxon>Eukaryota</taxon>
        <taxon>Viridiplantae</taxon>
        <taxon>Streptophyta</taxon>
        <taxon>Embryophyta</taxon>
        <taxon>Tracheophyta</taxon>
        <taxon>Spermatophyta</taxon>
        <taxon>Magnoliopsida</taxon>
        <taxon>eudicotyledons</taxon>
        <taxon>Gunneridae</taxon>
        <taxon>Pentapetalae</taxon>
        <taxon>rosids</taxon>
        <taxon>malvids</taxon>
        <taxon>Brassicales</taxon>
        <taxon>Brassicaceae</taxon>
        <taxon>Brassiceae</taxon>
        <taxon>Brassica</taxon>
    </lineage>
</organism>
<name>A0A816VFL0_BRANA</name>